<comment type="caution">
    <text evidence="1">The sequence shown here is derived from an EMBL/GenBank/DDBJ whole genome shotgun (WGS) entry which is preliminary data.</text>
</comment>
<dbReference type="PaxDb" id="411460-RUMTOR_02035"/>
<dbReference type="RefSeq" id="WP_004846263.1">
    <property type="nucleotide sequence ID" value="NZ_DS264349.1"/>
</dbReference>
<reference evidence="1 2" key="2">
    <citation type="submission" date="2007-04" db="EMBL/GenBank/DDBJ databases">
        <title>Draft genome sequence of Ruminococcus torques (ATCC 27756).</title>
        <authorList>
            <person name="Sudarsanam P."/>
            <person name="Ley R."/>
            <person name="Guruge J."/>
            <person name="Turnbaugh P.J."/>
            <person name="Mahowald M."/>
            <person name="Liep D."/>
            <person name="Gordon J."/>
        </authorList>
    </citation>
    <scope>NUCLEOTIDE SEQUENCE [LARGE SCALE GENOMIC DNA]</scope>
    <source>
        <strain evidence="1 2">ATCC 27756</strain>
    </source>
</reference>
<gene>
    <name evidence="1" type="ORF">RUMTOR_02035</name>
</gene>
<dbReference type="EMBL" id="AAVP02000011">
    <property type="protein sequence ID" value="EDK23733.1"/>
    <property type="molecule type" value="Genomic_DNA"/>
</dbReference>
<name>A5KP51_9FIRM</name>
<sequence length="77" mass="9120">MCEIMNYIFRSLHNSDRRLDVISRTIRKQQKFNNGVAVFSVLVTMNFFIGEIERQEQAAKIKKLESKIEELKRDKGE</sequence>
<organism evidence="1 2">
    <name type="scientific">[Ruminococcus] torques ATCC 27756</name>
    <dbReference type="NCBI Taxonomy" id="411460"/>
    <lineage>
        <taxon>Bacteria</taxon>
        <taxon>Bacillati</taxon>
        <taxon>Bacillota</taxon>
        <taxon>Clostridia</taxon>
        <taxon>Lachnospirales</taxon>
        <taxon>Lachnospiraceae</taxon>
        <taxon>Mediterraneibacter</taxon>
    </lineage>
</organism>
<evidence type="ECO:0000313" key="1">
    <source>
        <dbReference type="EMBL" id="EDK23733.1"/>
    </source>
</evidence>
<dbReference type="Proteomes" id="UP000003577">
    <property type="component" value="Unassembled WGS sequence"/>
</dbReference>
<proteinExistence type="predicted"/>
<dbReference type="AlphaFoldDB" id="A5KP51"/>
<evidence type="ECO:0000313" key="2">
    <source>
        <dbReference type="Proteomes" id="UP000003577"/>
    </source>
</evidence>
<protein>
    <submittedName>
        <fullName evidence="1">Uncharacterized protein</fullName>
    </submittedName>
</protein>
<reference evidence="1 2" key="1">
    <citation type="submission" date="2007-03" db="EMBL/GenBank/DDBJ databases">
        <authorList>
            <person name="Fulton L."/>
            <person name="Clifton S."/>
            <person name="Fulton B."/>
            <person name="Xu J."/>
            <person name="Minx P."/>
            <person name="Pepin K.H."/>
            <person name="Johnson M."/>
            <person name="Thiruvilangam P."/>
            <person name="Bhonagiri V."/>
            <person name="Nash W.E."/>
            <person name="Mardis E.R."/>
            <person name="Wilson R.K."/>
        </authorList>
    </citation>
    <scope>NUCLEOTIDE SEQUENCE [LARGE SCALE GENOMIC DNA]</scope>
    <source>
        <strain evidence="1 2">ATCC 27756</strain>
    </source>
</reference>
<dbReference type="HOGENOM" id="CLU_198126_0_0_9"/>
<accession>A5KP51</accession>